<feature type="active site" description="Nucleophile" evidence="4">
    <location>
        <position position="408"/>
    </location>
</feature>
<dbReference type="PROSITE" id="PS50926">
    <property type="entry name" value="TRAM"/>
    <property type="match status" value="1"/>
</dbReference>
<dbReference type="PROSITE" id="PS01230">
    <property type="entry name" value="TRMA_1"/>
    <property type="match status" value="1"/>
</dbReference>
<dbReference type="OrthoDB" id="9804590at2"/>
<keyword evidence="1 4" id="KW-0489">Methyltransferase</keyword>
<dbReference type="PANTHER" id="PTHR11061:SF30">
    <property type="entry name" value="TRNA (URACIL(54)-C(5))-METHYLTRANSFERASE"/>
    <property type="match status" value="1"/>
</dbReference>
<dbReference type="EMBL" id="MZGV01000002">
    <property type="protein sequence ID" value="OPJ64876.1"/>
    <property type="molecule type" value="Genomic_DNA"/>
</dbReference>
<dbReference type="Pfam" id="PF05958">
    <property type="entry name" value="tRNA_U5-meth_tr"/>
    <property type="match status" value="1"/>
</dbReference>
<dbReference type="RefSeq" id="WP_079421843.1">
    <property type="nucleotide sequence ID" value="NZ_MZGV01000002.1"/>
</dbReference>
<dbReference type="PROSITE" id="PS51687">
    <property type="entry name" value="SAM_MT_RNA_M5U"/>
    <property type="match status" value="1"/>
</dbReference>
<dbReference type="PANTHER" id="PTHR11061">
    <property type="entry name" value="RNA M5U METHYLTRANSFERASE"/>
    <property type="match status" value="1"/>
</dbReference>
<dbReference type="STRING" id="1450648.CLORY_03850"/>
<keyword evidence="8" id="KW-1185">Reference proteome</keyword>
<dbReference type="EC" id="2.1.1.190" evidence="7"/>
<dbReference type="Gene3D" id="2.40.50.1070">
    <property type="match status" value="1"/>
</dbReference>
<dbReference type="Proteomes" id="UP000190080">
    <property type="component" value="Unassembled WGS sequence"/>
</dbReference>
<dbReference type="CDD" id="cd02440">
    <property type="entry name" value="AdoMet_MTases"/>
    <property type="match status" value="1"/>
</dbReference>
<feature type="binding site" evidence="4">
    <location>
        <position position="315"/>
    </location>
    <ligand>
        <name>S-adenosyl-L-methionine</name>
        <dbReference type="ChEBI" id="CHEBI:59789"/>
    </ligand>
</feature>
<comment type="similarity">
    <text evidence="4">Belongs to the class I-like SAM-binding methyltransferase superfamily. RNA M5U methyltransferase family.</text>
</comment>
<evidence type="ECO:0000256" key="3">
    <source>
        <dbReference type="ARBA" id="ARBA00022691"/>
    </source>
</evidence>
<dbReference type="SUPFAM" id="SSF50249">
    <property type="entry name" value="Nucleic acid-binding proteins"/>
    <property type="match status" value="1"/>
</dbReference>
<gene>
    <name evidence="7" type="primary">rlmCD_2</name>
    <name evidence="7" type="ORF">CLORY_03850</name>
</gene>
<organism evidence="7 8">
    <name type="scientific">Clostridium oryzae</name>
    <dbReference type="NCBI Taxonomy" id="1450648"/>
    <lineage>
        <taxon>Bacteria</taxon>
        <taxon>Bacillati</taxon>
        <taxon>Bacillota</taxon>
        <taxon>Clostridia</taxon>
        <taxon>Eubacteriales</taxon>
        <taxon>Clostridiaceae</taxon>
        <taxon>Clostridium</taxon>
    </lineage>
</organism>
<dbReference type="PROSITE" id="PS01231">
    <property type="entry name" value="TRMA_2"/>
    <property type="match status" value="1"/>
</dbReference>
<keyword evidence="3 4" id="KW-0949">S-adenosyl-L-methionine</keyword>
<evidence type="ECO:0000256" key="1">
    <source>
        <dbReference type="ARBA" id="ARBA00022603"/>
    </source>
</evidence>
<feature type="binding site" evidence="4">
    <location>
        <position position="381"/>
    </location>
    <ligand>
        <name>S-adenosyl-L-methionine</name>
        <dbReference type="ChEBI" id="CHEBI:59789"/>
    </ligand>
</feature>
<evidence type="ECO:0000313" key="7">
    <source>
        <dbReference type="EMBL" id="OPJ64876.1"/>
    </source>
</evidence>
<dbReference type="InterPro" id="IPR012340">
    <property type="entry name" value="NA-bd_OB-fold"/>
</dbReference>
<evidence type="ECO:0000313" key="8">
    <source>
        <dbReference type="Proteomes" id="UP000190080"/>
    </source>
</evidence>
<evidence type="ECO:0000256" key="5">
    <source>
        <dbReference type="PROSITE-ProRule" id="PRU10015"/>
    </source>
</evidence>
<dbReference type="InterPro" id="IPR002792">
    <property type="entry name" value="TRAM_dom"/>
</dbReference>
<feature type="domain" description="TRAM" evidence="6">
    <location>
        <begin position="1"/>
        <end position="58"/>
    </location>
</feature>
<dbReference type="Pfam" id="PF01938">
    <property type="entry name" value="TRAM"/>
    <property type="match status" value="1"/>
</dbReference>
<protein>
    <submittedName>
        <fullName evidence="7">23S rRNA (Uracil-C(5))-methyltransferase RlmCD</fullName>
        <ecNumber evidence="7">2.1.1.189</ecNumber>
        <ecNumber evidence="7">2.1.1.190</ecNumber>
    </submittedName>
</protein>
<dbReference type="InterPro" id="IPR029063">
    <property type="entry name" value="SAM-dependent_MTases_sf"/>
</dbReference>
<dbReference type="SUPFAM" id="SSF53335">
    <property type="entry name" value="S-adenosyl-L-methionine-dependent methyltransferases"/>
    <property type="match status" value="1"/>
</dbReference>
<name>A0A1V4IY55_9CLOT</name>
<evidence type="ECO:0000256" key="2">
    <source>
        <dbReference type="ARBA" id="ARBA00022679"/>
    </source>
</evidence>
<accession>A0A1V4IY55</accession>
<dbReference type="GO" id="GO:0070041">
    <property type="term" value="F:rRNA (uridine-C5-)-methyltransferase activity"/>
    <property type="evidence" value="ECO:0007669"/>
    <property type="project" value="TreeGrafter"/>
</dbReference>
<comment type="caution">
    <text evidence="7">The sequence shown here is derived from an EMBL/GenBank/DDBJ whole genome shotgun (WGS) entry which is preliminary data.</text>
</comment>
<evidence type="ECO:0000256" key="4">
    <source>
        <dbReference type="PROSITE-ProRule" id="PRU01024"/>
    </source>
</evidence>
<dbReference type="InterPro" id="IPR010280">
    <property type="entry name" value="U5_MeTrfase_fam"/>
</dbReference>
<dbReference type="FunFam" id="3.40.50.150:FF:000009">
    <property type="entry name" value="23S rRNA (Uracil(1939)-C(5))-methyltransferase RlmD"/>
    <property type="match status" value="1"/>
</dbReference>
<feature type="active site" evidence="5">
    <location>
        <position position="408"/>
    </location>
</feature>
<proteinExistence type="inferred from homology"/>
<dbReference type="EC" id="2.1.1.189" evidence="7"/>
<dbReference type="AlphaFoldDB" id="A0A1V4IY55"/>
<dbReference type="Gene3D" id="2.40.50.140">
    <property type="entry name" value="Nucleic acid-binding proteins"/>
    <property type="match status" value="1"/>
</dbReference>
<dbReference type="GO" id="GO:0070475">
    <property type="term" value="P:rRNA base methylation"/>
    <property type="evidence" value="ECO:0007669"/>
    <property type="project" value="TreeGrafter"/>
</dbReference>
<dbReference type="InterPro" id="IPR030391">
    <property type="entry name" value="MeTrfase_TrmA_CS"/>
</dbReference>
<feature type="binding site" evidence="4">
    <location>
        <position position="336"/>
    </location>
    <ligand>
        <name>S-adenosyl-L-methionine</name>
        <dbReference type="ChEBI" id="CHEBI:59789"/>
    </ligand>
</feature>
<keyword evidence="2 4" id="KW-0808">Transferase</keyword>
<evidence type="ECO:0000259" key="6">
    <source>
        <dbReference type="PROSITE" id="PS50926"/>
    </source>
</evidence>
<sequence length="453" mass="51481">MRKGQTYEFEIETTEFPATGIAHLDGLKCYIKNAAAGQKVKARITKKRREYAEAKLIEKVEKAPYEIELKCPHFDFCGGCSHQFMPYELQLKNKEREVLQLFEQNGFKDYIYEGISSSPEIFEYRNKMEFTFGDMEKDGEMTLGMHMPNKGFSVTTVDQCMLIDEDIRKVLVATLEYFKELKVPKYKVMNHEGYLRNLVVRKSKNKQQILINLVTTSQLELDLKGYVDKLLALDYKGKVNGILHTTNDNLADAVIPEKVDVLYGTDYIEEEILGLTFKISAFSFFQTNSQGAEKLYSIVREFMGDADNKTVFDLYCGTGTIGQIAAAKARKVIGIELIAEAVESAKENAKLNGITNCEFIAGDVAKVIQQVKDKPDIIILDPPRTGVHPTAMDYVIKFQAEEIIYVSCNPKTLMNDLKVLEARGYKIEKVRVMDMFPMTGHVECVVLMSRVEK</sequence>
<reference evidence="7 8" key="1">
    <citation type="submission" date="2017-03" db="EMBL/GenBank/DDBJ databases">
        <title>Genome sequence of Clostridium oryzae DSM 28571.</title>
        <authorList>
            <person name="Poehlein A."/>
            <person name="Daniel R."/>
        </authorList>
    </citation>
    <scope>NUCLEOTIDE SEQUENCE [LARGE SCALE GENOMIC DNA]</scope>
    <source>
        <strain evidence="7 8">DSM 28571</strain>
    </source>
</reference>
<dbReference type="InterPro" id="IPR030390">
    <property type="entry name" value="MeTrfase_TrmA_AS"/>
</dbReference>
<dbReference type="Gene3D" id="3.40.50.150">
    <property type="entry name" value="Vaccinia Virus protein VP39"/>
    <property type="match status" value="1"/>
</dbReference>
<feature type="binding site" evidence="4">
    <location>
        <position position="286"/>
    </location>
    <ligand>
        <name>S-adenosyl-L-methionine</name>
        <dbReference type="ChEBI" id="CHEBI:59789"/>
    </ligand>
</feature>
<dbReference type="NCBIfam" id="TIGR00479">
    <property type="entry name" value="rumA"/>
    <property type="match status" value="1"/>
</dbReference>